<dbReference type="EMBL" id="JH370144">
    <property type="protein sequence ID" value="ELA41457.1"/>
    <property type="molecule type" value="Genomic_DNA"/>
</dbReference>
<dbReference type="GO" id="GO:0004427">
    <property type="term" value="F:inorganic diphosphate phosphatase activity"/>
    <property type="evidence" value="ECO:0007669"/>
    <property type="project" value="UniProtKB-EC"/>
</dbReference>
<comment type="similarity">
    <text evidence="2">Belongs to the PPase family.</text>
</comment>
<dbReference type="InterPro" id="IPR008162">
    <property type="entry name" value="Pyrophosphatase"/>
</dbReference>
<dbReference type="InParanoid" id="L2GMD9"/>
<dbReference type="PANTHER" id="PTHR10286">
    <property type="entry name" value="INORGANIC PYROPHOSPHATASE"/>
    <property type="match status" value="1"/>
</dbReference>
<evidence type="ECO:0000256" key="2">
    <source>
        <dbReference type="ARBA" id="ARBA00006220"/>
    </source>
</evidence>
<dbReference type="RefSeq" id="XP_007605008.1">
    <property type="nucleotide sequence ID" value="XM_007604946.1"/>
</dbReference>
<keyword evidence="4" id="KW-0479">Metal-binding</keyword>
<dbReference type="Pfam" id="PF00719">
    <property type="entry name" value="Pyrophosphatase"/>
    <property type="match status" value="1"/>
</dbReference>
<evidence type="ECO:0000256" key="4">
    <source>
        <dbReference type="ARBA" id="ARBA00022723"/>
    </source>
</evidence>
<evidence type="ECO:0000256" key="3">
    <source>
        <dbReference type="ARBA" id="ARBA00012146"/>
    </source>
</evidence>
<dbReference type="GO" id="GO:0009060">
    <property type="term" value="P:aerobic respiration"/>
    <property type="evidence" value="ECO:0007669"/>
    <property type="project" value="EnsemblFungi"/>
</dbReference>
<dbReference type="GO" id="GO:0006796">
    <property type="term" value="P:phosphate-containing compound metabolic process"/>
    <property type="evidence" value="ECO:0007669"/>
    <property type="project" value="InterPro"/>
</dbReference>
<comment type="cofactor">
    <cofactor evidence="1">
        <name>Mg(2+)</name>
        <dbReference type="ChEBI" id="CHEBI:18420"/>
    </cofactor>
</comment>
<evidence type="ECO:0000313" key="8">
    <source>
        <dbReference type="Proteomes" id="UP000011082"/>
    </source>
</evidence>
<dbReference type="CDD" id="cd00412">
    <property type="entry name" value="pyrophosphatase"/>
    <property type="match status" value="1"/>
</dbReference>
<dbReference type="AlphaFoldDB" id="L2GMD9"/>
<dbReference type="Proteomes" id="UP000011082">
    <property type="component" value="Unassembled WGS sequence"/>
</dbReference>
<dbReference type="FunCoup" id="L2GMD9">
    <property type="interactions" value="124"/>
</dbReference>
<dbReference type="GO" id="GO:0000287">
    <property type="term" value="F:magnesium ion binding"/>
    <property type="evidence" value="ECO:0007669"/>
    <property type="project" value="InterPro"/>
</dbReference>
<evidence type="ECO:0000256" key="6">
    <source>
        <dbReference type="ARBA" id="ARBA00022842"/>
    </source>
</evidence>
<dbReference type="VEuPathDB" id="MicrosporidiaDB:VICG_01562"/>
<name>L2GMD9_VITCO</name>
<dbReference type="OMA" id="CASQYNA"/>
<dbReference type="PROSITE" id="PS00387">
    <property type="entry name" value="PPASE"/>
    <property type="match status" value="1"/>
</dbReference>
<keyword evidence="6" id="KW-0460">Magnesium</keyword>
<organism evidence="7 8">
    <name type="scientific">Vittaforma corneae (strain ATCC 50505)</name>
    <name type="common">Microsporidian parasite</name>
    <name type="synonym">Nosema corneum</name>
    <dbReference type="NCBI Taxonomy" id="993615"/>
    <lineage>
        <taxon>Eukaryota</taxon>
        <taxon>Fungi</taxon>
        <taxon>Fungi incertae sedis</taxon>
        <taxon>Microsporidia</taxon>
        <taxon>Nosematidae</taxon>
        <taxon>Vittaforma</taxon>
    </lineage>
</organism>
<accession>L2GMD9</accession>
<dbReference type="EC" id="3.6.1.1" evidence="3"/>
<dbReference type="OrthoDB" id="1608002at2759"/>
<protein>
    <recommendedName>
        <fullName evidence="3">inorganic diphosphatase</fullName>
        <ecNumber evidence="3">3.6.1.1</ecNumber>
    </recommendedName>
</protein>
<dbReference type="GeneID" id="19882273"/>
<dbReference type="Gene3D" id="3.90.80.10">
    <property type="entry name" value="Inorganic pyrophosphatase"/>
    <property type="match status" value="1"/>
</dbReference>
<keyword evidence="8" id="KW-1185">Reference proteome</keyword>
<keyword evidence="5" id="KW-0378">Hydrolase</keyword>
<sequence length="237" mass="27153">MAYTSKQIGSKYSSSFKAYILKDGKVVSPFHDIPLMVDGSFNYVTCINEISRFEHGKFEICKEASFNPICQDVKKDKVRFVKNVFPSFGYPFNYGALPQTWENPMLEDSECKARGDNDPVDIVEIGSKVKKIGEVYQGKVLGALALLDDNEADWKIIVIDSKDEMAGKVNDIEDVRHHFPGLLEWIFKWFRDYKVPDGKPKNIFAFNGKFLNARFAKDVIKKTHESWKSLIVEGYKK</sequence>
<dbReference type="HOGENOM" id="CLU_040684_0_0_1"/>
<evidence type="ECO:0000313" key="7">
    <source>
        <dbReference type="EMBL" id="ELA41457.1"/>
    </source>
</evidence>
<proteinExistence type="inferred from homology"/>
<gene>
    <name evidence="7" type="ORF">VICG_01562</name>
</gene>
<evidence type="ECO:0000256" key="1">
    <source>
        <dbReference type="ARBA" id="ARBA00001946"/>
    </source>
</evidence>
<dbReference type="SUPFAM" id="SSF50324">
    <property type="entry name" value="Inorganic pyrophosphatase"/>
    <property type="match status" value="1"/>
</dbReference>
<dbReference type="STRING" id="993615.L2GMD9"/>
<reference evidence="8" key="1">
    <citation type="submission" date="2011-05" db="EMBL/GenBank/DDBJ databases">
        <title>The genome sequence of Vittaforma corneae strain ATCC 50505.</title>
        <authorList>
            <consortium name="The Broad Institute Genome Sequencing Platform"/>
            <person name="Cuomo C."/>
            <person name="Didier E."/>
            <person name="Bowers L."/>
            <person name="Young S.K."/>
            <person name="Zeng Q."/>
            <person name="Gargeya S."/>
            <person name="Fitzgerald M."/>
            <person name="Haas B."/>
            <person name="Abouelleil A."/>
            <person name="Alvarado L."/>
            <person name="Arachchi H.M."/>
            <person name="Berlin A."/>
            <person name="Chapman S.B."/>
            <person name="Gearin G."/>
            <person name="Goldberg J."/>
            <person name="Griggs A."/>
            <person name="Gujja S."/>
            <person name="Hansen M."/>
            <person name="Heiman D."/>
            <person name="Howarth C."/>
            <person name="Larimer J."/>
            <person name="Lui A."/>
            <person name="MacDonald P.J.P."/>
            <person name="McCowen C."/>
            <person name="Montmayeur A."/>
            <person name="Murphy C."/>
            <person name="Neiman D."/>
            <person name="Pearson M."/>
            <person name="Priest M."/>
            <person name="Roberts A."/>
            <person name="Saif S."/>
            <person name="Shea T."/>
            <person name="Sisk P."/>
            <person name="Stolte C."/>
            <person name="Sykes S."/>
            <person name="Wortman J."/>
            <person name="Nusbaum C."/>
            <person name="Birren B."/>
        </authorList>
    </citation>
    <scope>NUCLEOTIDE SEQUENCE [LARGE SCALE GENOMIC DNA]</scope>
    <source>
        <strain evidence="8">ATCC 50505</strain>
    </source>
</reference>
<dbReference type="GO" id="GO:0005739">
    <property type="term" value="C:mitochondrion"/>
    <property type="evidence" value="ECO:0007669"/>
    <property type="project" value="EnsemblFungi"/>
</dbReference>
<evidence type="ECO:0000256" key="5">
    <source>
        <dbReference type="ARBA" id="ARBA00022801"/>
    </source>
</evidence>
<dbReference type="InterPro" id="IPR036649">
    <property type="entry name" value="Pyrophosphatase_sf"/>
</dbReference>